<accession>A0A9D2D942</accession>
<keyword evidence="2 6" id="KW-0645">Protease</keyword>
<dbReference type="PANTHER" id="PTHR43806">
    <property type="entry name" value="PEPTIDASE S8"/>
    <property type="match status" value="1"/>
</dbReference>
<dbReference type="AlphaFoldDB" id="A0A9D2D942"/>
<evidence type="ECO:0000313" key="11">
    <source>
        <dbReference type="Proteomes" id="UP000824017"/>
    </source>
</evidence>
<evidence type="ECO:0000256" key="7">
    <source>
        <dbReference type="RuleBase" id="RU003355"/>
    </source>
</evidence>
<keyword evidence="3 6" id="KW-0378">Hydrolase</keyword>
<dbReference type="InterPro" id="IPR000209">
    <property type="entry name" value="Peptidase_S8/S53_dom"/>
</dbReference>
<dbReference type="Gene3D" id="2.60.120.1290">
    <property type="match status" value="1"/>
</dbReference>
<dbReference type="InterPro" id="IPR023828">
    <property type="entry name" value="Peptidase_S8_Ser-AS"/>
</dbReference>
<dbReference type="InterPro" id="IPR017310">
    <property type="entry name" value="Pept_S8A_subtilisin_clostridia"/>
</dbReference>
<comment type="similarity">
    <text evidence="1 6 7">Belongs to the peptidase S8 family.</text>
</comment>
<gene>
    <name evidence="10" type="ORF">H9817_01365</name>
</gene>
<dbReference type="InterPro" id="IPR023827">
    <property type="entry name" value="Peptidase_S8_Asp-AS"/>
</dbReference>
<evidence type="ECO:0000256" key="2">
    <source>
        <dbReference type="ARBA" id="ARBA00022670"/>
    </source>
</evidence>
<dbReference type="PROSITE" id="PS00136">
    <property type="entry name" value="SUBTILASE_ASP"/>
    <property type="match status" value="1"/>
</dbReference>
<feature type="domain" description="Peptidase S8/S53" evidence="8">
    <location>
        <begin position="117"/>
        <end position="318"/>
    </location>
</feature>
<dbReference type="InterPro" id="IPR015500">
    <property type="entry name" value="Peptidase_S8_subtilisin-rel"/>
</dbReference>
<dbReference type="GO" id="GO:0004252">
    <property type="term" value="F:serine-type endopeptidase activity"/>
    <property type="evidence" value="ECO:0007669"/>
    <property type="project" value="UniProtKB-UniRule"/>
</dbReference>
<dbReference type="GO" id="GO:0006508">
    <property type="term" value="P:proteolysis"/>
    <property type="evidence" value="ECO:0007669"/>
    <property type="project" value="UniProtKB-KW"/>
</dbReference>
<comment type="caution">
    <text evidence="10">The sequence shown here is derived from an EMBL/GenBank/DDBJ whole genome shotgun (WGS) entry which is preliminary data.</text>
</comment>
<feature type="active site" description="Charge relay system" evidence="5 6">
    <location>
        <position position="126"/>
    </location>
</feature>
<organism evidence="10 11">
    <name type="scientific">Candidatus Mediterraneibacter stercorigallinarum</name>
    <dbReference type="NCBI Taxonomy" id="2838686"/>
    <lineage>
        <taxon>Bacteria</taxon>
        <taxon>Bacillati</taxon>
        <taxon>Bacillota</taxon>
        <taxon>Clostridia</taxon>
        <taxon>Lachnospirales</taxon>
        <taxon>Lachnospiraceae</taxon>
        <taxon>Mediterraneibacter</taxon>
    </lineage>
</organism>
<evidence type="ECO:0000256" key="6">
    <source>
        <dbReference type="PROSITE-ProRule" id="PRU01240"/>
    </source>
</evidence>
<dbReference type="Proteomes" id="UP000824017">
    <property type="component" value="Unassembled WGS sequence"/>
</dbReference>
<protein>
    <submittedName>
        <fullName evidence="10">S8 family serine peptidase</fullName>
    </submittedName>
</protein>
<evidence type="ECO:0000313" key="10">
    <source>
        <dbReference type="EMBL" id="HIZ12565.1"/>
    </source>
</evidence>
<proteinExistence type="inferred from homology"/>
<dbReference type="Pfam" id="PF18425">
    <property type="entry name" value="CspB_prodomain"/>
    <property type="match status" value="1"/>
</dbReference>
<reference evidence="10" key="1">
    <citation type="journal article" date="2021" name="PeerJ">
        <title>Extensive microbial diversity within the chicken gut microbiome revealed by metagenomics and culture.</title>
        <authorList>
            <person name="Gilroy R."/>
            <person name="Ravi A."/>
            <person name="Getino M."/>
            <person name="Pursley I."/>
            <person name="Horton D.L."/>
            <person name="Alikhan N.F."/>
            <person name="Baker D."/>
            <person name="Gharbi K."/>
            <person name="Hall N."/>
            <person name="Watson M."/>
            <person name="Adriaenssens E.M."/>
            <person name="Foster-Nyarko E."/>
            <person name="Jarju S."/>
            <person name="Secka A."/>
            <person name="Antonio M."/>
            <person name="Oren A."/>
            <person name="Chaudhuri R.R."/>
            <person name="La Ragione R."/>
            <person name="Hildebrand F."/>
            <person name="Pallen M.J."/>
        </authorList>
    </citation>
    <scope>NUCLEOTIDE SEQUENCE</scope>
    <source>
        <strain evidence="10">ChiGjej1B1-13045</strain>
    </source>
</reference>
<reference evidence="10" key="2">
    <citation type="submission" date="2021-04" db="EMBL/GenBank/DDBJ databases">
        <authorList>
            <person name="Gilroy R."/>
        </authorList>
    </citation>
    <scope>NUCLEOTIDE SEQUENCE</scope>
    <source>
        <strain evidence="10">ChiGjej1B1-13045</strain>
    </source>
</reference>
<dbReference type="InterPro" id="IPR041365">
    <property type="entry name" value="CspB_prodomain"/>
</dbReference>
<evidence type="ECO:0000256" key="1">
    <source>
        <dbReference type="ARBA" id="ARBA00011073"/>
    </source>
</evidence>
<feature type="domain" description="Peptidase S8/S53" evidence="8">
    <location>
        <begin position="444"/>
        <end position="570"/>
    </location>
</feature>
<evidence type="ECO:0000256" key="3">
    <source>
        <dbReference type="ARBA" id="ARBA00022801"/>
    </source>
</evidence>
<dbReference type="PROSITE" id="PS00137">
    <property type="entry name" value="SUBTILASE_HIS"/>
    <property type="match status" value="1"/>
</dbReference>
<dbReference type="PIRSF" id="PIRSF037894">
    <property type="entry name" value="Subtilisin_rel_CspABC"/>
    <property type="match status" value="1"/>
</dbReference>
<dbReference type="CDD" id="cd07478">
    <property type="entry name" value="Peptidases_S8_CspA-like"/>
    <property type="match status" value="1"/>
</dbReference>
<name>A0A9D2D942_9FIRM</name>
<sequence>MSQKIENILNLALDATPEERERSEELEIGYDTVSREWELIVKYSGTLEAVRKIAVSVTELMNGYAVVVIKEERIEELAGITEIEFVEKPKSLYFEAEAGRQASCIDTAQFPPYSLRGRGTLVGIVDSGIDYANPAFRNEDGTTRIASLWDQTIAGVPPEGYTMGTEYTREEINAALAEADESRRFRIVPSRDISGHGTAVAGIAAGNGAGSRGQRFRGAAPEAELIVVKMGIPRTEGFPRTTELMTGVDYIIRKALDMRKPVAVNISFGNTYGSHDGTSLVERFLNDISDTWKNVICVGSGNEGSTAGHAAGRVSDEEEKAVELAVQEMEPALNVQIWKSYVDEIDISVVSPSGNRVGPFREILGPQRFVLGGTELLIYYGEPKPYSVKQEIYLSFIPTQSYINSGVWQIVLTPRRIVDGSYQMWLPMQAALHVGTAFLLPSSSTTLTIPSTASLVITVAAYDARTFSYADFSGRGPASAYEGSGVQKPDLAAPGVRVTAPAPGGSYREFSGTSFATPFVTGSAALLMEWGIILGNDPYLYGEKVKAYLRRGAKELPGYDKWPNAQLGYGALCVRDSLPQGTEPN</sequence>
<dbReference type="PRINTS" id="PR00723">
    <property type="entry name" value="SUBTILISIN"/>
</dbReference>
<evidence type="ECO:0000256" key="4">
    <source>
        <dbReference type="ARBA" id="ARBA00022825"/>
    </source>
</evidence>
<dbReference type="PROSITE" id="PS51892">
    <property type="entry name" value="SUBTILASE"/>
    <property type="match status" value="1"/>
</dbReference>
<dbReference type="Gene3D" id="3.30.70.2980">
    <property type="match status" value="1"/>
</dbReference>
<evidence type="ECO:0000259" key="8">
    <source>
        <dbReference type="Pfam" id="PF00082"/>
    </source>
</evidence>
<keyword evidence="4 6" id="KW-0720">Serine protease</keyword>
<dbReference type="Gene3D" id="3.40.50.200">
    <property type="entry name" value="Peptidase S8/S53 domain"/>
    <property type="match status" value="1"/>
</dbReference>
<feature type="domain" description="Csp protease B prodomain" evidence="9">
    <location>
        <begin position="3"/>
        <end position="90"/>
    </location>
</feature>
<evidence type="ECO:0000259" key="9">
    <source>
        <dbReference type="Pfam" id="PF18425"/>
    </source>
</evidence>
<dbReference type="InterPro" id="IPR036852">
    <property type="entry name" value="Peptidase_S8/S53_dom_sf"/>
</dbReference>
<feature type="active site" description="Charge relay system" evidence="5 6">
    <location>
        <position position="514"/>
    </location>
</feature>
<dbReference type="InterPro" id="IPR034045">
    <property type="entry name" value="Pep_S8_CspA-like"/>
</dbReference>
<evidence type="ECO:0000256" key="5">
    <source>
        <dbReference type="PIRSR" id="PIRSR615500-1"/>
    </source>
</evidence>
<dbReference type="Pfam" id="PF00082">
    <property type="entry name" value="Peptidase_S8"/>
    <property type="match status" value="2"/>
</dbReference>
<dbReference type="PANTHER" id="PTHR43806:SF11">
    <property type="entry name" value="CEREVISIN-RELATED"/>
    <property type="match status" value="1"/>
</dbReference>
<dbReference type="InterPro" id="IPR022398">
    <property type="entry name" value="Peptidase_S8_His-AS"/>
</dbReference>
<dbReference type="EMBL" id="DXCD01000037">
    <property type="protein sequence ID" value="HIZ12565.1"/>
    <property type="molecule type" value="Genomic_DNA"/>
</dbReference>
<dbReference type="SUPFAM" id="SSF52743">
    <property type="entry name" value="Subtilisin-like"/>
    <property type="match status" value="1"/>
</dbReference>
<dbReference type="InterPro" id="IPR050131">
    <property type="entry name" value="Peptidase_S8_subtilisin-like"/>
</dbReference>
<dbReference type="PROSITE" id="PS00138">
    <property type="entry name" value="SUBTILASE_SER"/>
    <property type="match status" value="1"/>
</dbReference>
<feature type="active site" description="Charge relay system" evidence="5 6">
    <location>
        <position position="196"/>
    </location>
</feature>